<protein>
    <recommendedName>
        <fullName evidence="3">Nicotinamide-nucleotide adenylyltransferase</fullName>
    </recommendedName>
</protein>
<evidence type="ECO:0000313" key="2">
    <source>
        <dbReference type="Proteomes" id="UP000193560"/>
    </source>
</evidence>
<dbReference type="AlphaFoldDB" id="A0A1X2ICL7"/>
<dbReference type="GO" id="GO:0016887">
    <property type="term" value="F:ATP hydrolysis activity"/>
    <property type="evidence" value="ECO:0007669"/>
    <property type="project" value="TreeGrafter"/>
</dbReference>
<accession>A0A1X2ICL7</accession>
<dbReference type="Gene3D" id="3.40.50.620">
    <property type="entry name" value="HUPs"/>
    <property type="match status" value="1"/>
</dbReference>
<dbReference type="Proteomes" id="UP000193560">
    <property type="component" value="Unassembled WGS sequence"/>
</dbReference>
<dbReference type="GO" id="GO:0005737">
    <property type="term" value="C:cytoplasm"/>
    <property type="evidence" value="ECO:0007669"/>
    <property type="project" value="TreeGrafter"/>
</dbReference>
<dbReference type="SUPFAM" id="SSF52374">
    <property type="entry name" value="Nucleotidylyl transferase"/>
    <property type="match status" value="1"/>
</dbReference>
<dbReference type="PANTHER" id="PTHR31285">
    <property type="entry name" value="NICOTINAMIDE MONONUCLEOTIDE ADENYLYLTRANSFERASE"/>
    <property type="match status" value="1"/>
</dbReference>
<dbReference type="OrthoDB" id="5591297at2759"/>
<evidence type="ECO:0000313" key="1">
    <source>
        <dbReference type="EMBL" id="ORZ14036.1"/>
    </source>
</evidence>
<dbReference type="EMBL" id="MCGE01000015">
    <property type="protein sequence ID" value="ORZ14036.1"/>
    <property type="molecule type" value="Genomic_DNA"/>
</dbReference>
<dbReference type="GO" id="GO:0000309">
    <property type="term" value="F:nicotinamide-nucleotide adenylyltransferase activity"/>
    <property type="evidence" value="ECO:0007669"/>
    <property type="project" value="TreeGrafter"/>
</dbReference>
<dbReference type="STRING" id="90262.A0A1X2ICL7"/>
<organism evidence="1 2">
    <name type="scientific">Absidia repens</name>
    <dbReference type="NCBI Taxonomy" id="90262"/>
    <lineage>
        <taxon>Eukaryota</taxon>
        <taxon>Fungi</taxon>
        <taxon>Fungi incertae sedis</taxon>
        <taxon>Mucoromycota</taxon>
        <taxon>Mucoromycotina</taxon>
        <taxon>Mucoromycetes</taxon>
        <taxon>Mucorales</taxon>
        <taxon>Cunninghamellaceae</taxon>
        <taxon>Absidia</taxon>
    </lineage>
</organism>
<evidence type="ECO:0008006" key="3">
    <source>
        <dbReference type="Google" id="ProtNLM"/>
    </source>
</evidence>
<dbReference type="InterPro" id="IPR014729">
    <property type="entry name" value="Rossmann-like_a/b/a_fold"/>
</dbReference>
<comment type="caution">
    <text evidence="1">The sequence shown here is derived from an EMBL/GenBank/DDBJ whole genome shotgun (WGS) entry which is preliminary data.</text>
</comment>
<sequence>MSLYNAIRQRTDLLTSTIQKHLFDDFFLTFEPATSNSTWYTTTKETLPLACRRLLILDSSFNPPTKAHAALLKKALQAHPSNYFDASLLLFSSKNADKELTARRKATSSLGCPVYVGLTRHAKFIDKATSIQQWYHHNQQHPSSSSSSSSSSPLELHFILGYDTVTRLLEPKYYQPLTVKQALDPFFSHCYLICADRPGFADDTTTTSFWQSDLVRGYADKITRISLEDQGDIATVSSTLARKAAAATKDPYQALVKFVDEAVADYVVGEKLYQ</sequence>
<gene>
    <name evidence="1" type="ORF">BCR42DRAFT_438970</name>
</gene>
<keyword evidence="2" id="KW-1185">Reference proteome</keyword>
<dbReference type="GO" id="GO:0005634">
    <property type="term" value="C:nucleus"/>
    <property type="evidence" value="ECO:0007669"/>
    <property type="project" value="TreeGrafter"/>
</dbReference>
<name>A0A1X2ICL7_9FUNG</name>
<reference evidence="1 2" key="1">
    <citation type="submission" date="2016-07" db="EMBL/GenBank/DDBJ databases">
        <title>Pervasive Adenine N6-methylation of Active Genes in Fungi.</title>
        <authorList>
            <consortium name="DOE Joint Genome Institute"/>
            <person name="Mondo S.J."/>
            <person name="Dannebaum R.O."/>
            <person name="Kuo R.C."/>
            <person name="Labutti K."/>
            <person name="Haridas S."/>
            <person name="Kuo A."/>
            <person name="Salamov A."/>
            <person name="Ahrendt S.R."/>
            <person name="Lipzen A."/>
            <person name="Sullivan W."/>
            <person name="Andreopoulos W.B."/>
            <person name="Clum A."/>
            <person name="Lindquist E."/>
            <person name="Daum C."/>
            <person name="Ramamoorthy G.K."/>
            <person name="Gryganskyi A."/>
            <person name="Culley D."/>
            <person name="Magnuson J.K."/>
            <person name="James T.Y."/>
            <person name="O'Malley M.A."/>
            <person name="Stajich J.E."/>
            <person name="Spatafora J.W."/>
            <person name="Visel A."/>
            <person name="Grigoriev I.V."/>
        </authorList>
    </citation>
    <scope>NUCLEOTIDE SEQUENCE [LARGE SCALE GENOMIC DNA]</scope>
    <source>
        <strain evidence="1 2">NRRL 1336</strain>
    </source>
</reference>
<proteinExistence type="predicted"/>
<dbReference type="PANTHER" id="PTHR31285:SF0">
    <property type="entry name" value="NICOTINAMIDE MONONUCLEOTIDE ADENYLYLTRANSFERASE"/>
    <property type="match status" value="1"/>
</dbReference>